<dbReference type="Pfam" id="PF01547">
    <property type="entry name" value="SBP_bac_1"/>
    <property type="match status" value="1"/>
</dbReference>
<evidence type="ECO:0000313" key="7">
    <source>
        <dbReference type="Proteomes" id="UP001596527"/>
    </source>
</evidence>
<keyword evidence="3" id="KW-0472">Membrane</keyword>
<keyword evidence="7" id="KW-1185">Reference proteome</keyword>
<name>A0ABW2SJA0_9ACTO</name>
<accession>A0ABW2SJA0</accession>
<evidence type="ECO:0000256" key="1">
    <source>
        <dbReference type="ARBA" id="ARBA00022475"/>
    </source>
</evidence>
<sequence length="304" mass="32246">MAQYVNKGLDASMRDAEGNIYAVPLQYTVAGIGVNFDVLKEAGVDPDGIKTWDDFNAAGEKIKAAGKTVIANSGKDGLAGNLINFMASGAFSDDELQGFLDGTFQSDTYSKLLDMIAQWSADGWFNADYVSASTDDVARSIAEGQSAFIFEQPDTLNTALTYNADANLGFIPYPNTQGEPYLVGGEGIQAYGVSKTSENKDLALQFVDFLAEPDNAAAVAAAAGSYSGLTDVTTDLGVLGDSYTKWMEDNSTPTLPFFDRAYLPSGMFDTMKATTDGVISGQTDTASALAQMESQFTSLYGQSN</sequence>
<protein>
    <submittedName>
        <fullName evidence="6">ABC transporter substrate-binding protein</fullName>
    </submittedName>
</protein>
<evidence type="ECO:0000256" key="3">
    <source>
        <dbReference type="ARBA" id="ARBA00023136"/>
    </source>
</evidence>
<reference evidence="7" key="1">
    <citation type="journal article" date="2019" name="Int. J. Syst. Evol. Microbiol.">
        <title>The Global Catalogue of Microorganisms (GCM) 10K type strain sequencing project: providing services to taxonomists for standard genome sequencing and annotation.</title>
        <authorList>
            <consortium name="The Broad Institute Genomics Platform"/>
            <consortium name="The Broad Institute Genome Sequencing Center for Infectious Disease"/>
            <person name="Wu L."/>
            <person name="Ma J."/>
        </authorList>
    </citation>
    <scope>NUCLEOTIDE SEQUENCE [LARGE SCALE GENOMIC DNA]</scope>
    <source>
        <strain evidence="7">CCUG 56698</strain>
    </source>
</reference>
<organism evidence="6 7">
    <name type="scientific">Schaalia naturae</name>
    <dbReference type="NCBI Taxonomy" id="635203"/>
    <lineage>
        <taxon>Bacteria</taxon>
        <taxon>Bacillati</taxon>
        <taxon>Actinomycetota</taxon>
        <taxon>Actinomycetes</taxon>
        <taxon>Actinomycetales</taxon>
        <taxon>Actinomycetaceae</taxon>
        <taxon>Schaalia</taxon>
    </lineage>
</organism>
<dbReference type="EMBL" id="JBHTEF010000001">
    <property type="protein sequence ID" value="MFC7579995.1"/>
    <property type="molecule type" value="Genomic_DNA"/>
</dbReference>
<gene>
    <name evidence="6" type="ORF">ACFQWG_01975</name>
</gene>
<evidence type="ECO:0000256" key="5">
    <source>
        <dbReference type="ARBA" id="ARBA00023288"/>
    </source>
</evidence>
<dbReference type="Gene3D" id="3.40.190.10">
    <property type="entry name" value="Periplasmic binding protein-like II"/>
    <property type="match status" value="2"/>
</dbReference>
<dbReference type="PANTHER" id="PTHR43649:SF33">
    <property type="entry name" value="POLYGALACTURONAN_RHAMNOGALACTURONAN-BINDING PROTEIN YTCQ"/>
    <property type="match status" value="1"/>
</dbReference>
<keyword evidence="2" id="KW-0732">Signal</keyword>
<dbReference type="SUPFAM" id="SSF53850">
    <property type="entry name" value="Periplasmic binding protein-like II"/>
    <property type="match status" value="1"/>
</dbReference>
<keyword evidence="4" id="KW-0564">Palmitate</keyword>
<evidence type="ECO:0000313" key="6">
    <source>
        <dbReference type="EMBL" id="MFC7579995.1"/>
    </source>
</evidence>
<evidence type="ECO:0000256" key="4">
    <source>
        <dbReference type="ARBA" id="ARBA00023139"/>
    </source>
</evidence>
<proteinExistence type="predicted"/>
<dbReference type="Proteomes" id="UP001596527">
    <property type="component" value="Unassembled WGS sequence"/>
</dbReference>
<dbReference type="InterPro" id="IPR050490">
    <property type="entry name" value="Bact_solute-bd_prot1"/>
</dbReference>
<comment type="caution">
    <text evidence="6">The sequence shown here is derived from an EMBL/GenBank/DDBJ whole genome shotgun (WGS) entry which is preliminary data.</text>
</comment>
<dbReference type="PANTHER" id="PTHR43649">
    <property type="entry name" value="ARABINOSE-BINDING PROTEIN-RELATED"/>
    <property type="match status" value="1"/>
</dbReference>
<keyword evidence="5" id="KW-0449">Lipoprotein</keyword>
<dbReference type="InterPro" id="IPR006059">
    <property type="entry name" value="SBP"/>
</dbReference>
<evidence type="ECO:0000256" key="2">
    <source>
        <dbReference type="ARBA" id="ARBA00022729"/>
    </source>
</evidence>
<keyword evidence="1" id="KW-1003">Cell membrane</keyword>
<dbReference type="RefSeq" id="WP_380971625.1">
    <property type="nucleotide sequence ID" value="NZ_JBHTEF010000001.1"/>
</dbReference>